<accession>A0A139WZR6</accession>
<dbReference type="EMBL" id="ANNX02000045">
    <property type="protein sequence ID" value="KYC37941.1"/>
    <property type="molecule type" value="Genomic_DNA"/>
</dbReference>
<dbReference type="PIRSF" id="PIRSF029218">
    <property type="entry name" value="ParE"/>
    <property type="match status" value="1"/>
</dbReference>
<comment type="caution">
    <text evidence="4">The sequence shown here is derived from an EMBL/GenBank/DDBJ whole genome shotgun (WGS) entry which is preliminary data.</text>
</comment>
<dbReference type="AlphaFoldDB" id="A0A139WZR6"/>
<dbReference type="RefSeq" id="WP_017743057.1">
    <property type="nucleotide sequence ID" value="NZ_KQ976354.1"/>
</dbReference>
<gene>
    <name evidence="4" type="ORF">WA1_05455</name>
</gene>
<proteinExistence type="inferred from homology"/>
<dbReference type="InterPro" id="IPR051803">
    <property type="entry name" value="TA_system_RelE-like_toxin"/>
</dbReference>
<evidence type="ECO:0000313" key="5">
    <source>
        <dbReference type="Proteomes" id="UP000076925"/>
    </source>
</evidence>
<name>A0A139WZR6_9CYAN</name>
<reference evidence="4 5" key="1">
    <citation type="journal article" date="2013" name="Genome Biol. Evol.">
        <title>Genomes of Stigonematalean cyanobacteria (subsection V) and the evolution of oxygenic photosynthesis from prokaryotes to plastids.</title>
        <authorList>
            <person name="Dagan T."/>
            <person name="Roettger M."/>
            <person name="Stucken K."/>
            <person name="Landan G."/>
            <person name="Koch R."/>
            <person name="Major P."/>
            <person name="Gould S.B."/>
            <person name="Goremykin V.V."/>
            <person name="Rippka R."/>
            <person name="Tandeau de Marsac N."/>
            <person name="Gugger M."/>
            <person name="Lockhart P.J."/>
            <person name="Allen J.F."/>
            <person name="Brune I."/>
            <person name="Maus I."/>
            <person name="Puhler A."/>
            <person name="Martin W.F."/>
        </authorList>
    </citation>
    <scope>NUCLEOTIDE SEQUENCE [LARGE SCALE GENOMIC DNA]</scope>
    <source>
        <strain evidence="4 5">PCC 7110</strain>
    </source>
</reference>
<keyword evidence="2" id="KW-1277">Toxin-antitoxin system</keyword>
<protein>
    <recommendedName>
        <fullName evidence="3">Toxin</fullName>
    </recommendedName>
</protein>
<dbReference type="PANTHER" id="PTHR33755">
    <property type="entry name" value="TOXIN PARE1-RELATED"/>
    <property type="match status" value="1"/>
</dbReference>
<sequence length="97" mass="11474">MLSLELTESAKKDLKSITRYTKREWGKEQAVAYKAMLDKQFDLLRQNPRMGHQKSEVREGILCVAARQHLIFYQLEDTTIYVLRILHSSMDYARQLQ</sequence>
<comment type="similarity">
    <text evidence="1 3">Belongs to the RelE toxin family.</text>
</comment>
<evidence type="ECO:0000313" key="4">
    <source>
        <dbReference type="EMBL" id="KYC37941.1"/>
    </source>
</evidence>
<organism evidence="4 5">
    <name type="scientific">Scytonema hofmannii PCC 7110</name>
    <dbReference type="NCBI Taxonomy" id="128403"/>
    <lineage>
        <taxon>Bacteria</taxon>
        <taxon>Bacillati</taxon>
        <taxon>Cyanobacteriota</taxon>
        <taxon>Cyanophyceae</taxon>
        <taxon>Nostocales</taxon>
        <taxon>Scytonemataceae</taxon>
        <taxon>Scytonema</taxon>
    </lineage>
</organism>
<evidence type="ECO:0000256" key="2">
    <source>
        <dbReference type="ARBA" id="ARBA00022649"/>
    </source>
</evidence>
<dbReference type="OrthoDB" id="516834at2"/>
<evidence type="ECO:0000256" key="3">
    <source>
        <dbReference type="PIRNR" id="PIRNR029218"/>
    </source>
</evidence>
<keyword evidence="5" id="KW-1185">Reference proteome</keyword>
<dbReference type="InterPro" id="IPR007712">
    <property type="entry name" value="RelE/ParE_toxin"/>
</dbReference>
<dbReference type="Pfam" id="PF05016">
    <property type="entry name" value="ParE_toxin"/>
    <property type="match status" value="1"/>
</dbReference>
<dbReference type="Gene3D" id="3.30.2310.20">
    <property type="entry name" value="RelE-like"/>
    <property type="match status" value="1"/>
</dbReference>
<dbReference type="Proteomes" id="UP000076925">
    <property type="component" value="Unassembled WGS sequence"/>
</dbReference>
<dbReference type="STRING" id="128403.WA1_05455"/>
<dbReference type="InterPro" id="IPR028344">
    <property type="entry name" value="ParE1/4"/>
</dbReference>
<evidence type="ECO:0000256" key="1">
    <source>
        <dbReference type="ARBA" id="ARBA00006226"/>
    </source>
</evidence>
<dbReference type="InterPro" id="IPR035093">
    <property type="entry name" value="RelE/ParE_toxin_dom_sf"/>
</dbReference>
<dbReference type="PANTHER" id="PTHR33755:SF9">
    <property type="entry name" value="TOXIN PARE1"/>
    <property type="match status" value="1"/>
</dbReference>